<dbReference type="Proteomes" id="UP000187323">
    <property type="component" value="Unassembled WGS sequence"/>
</dbReference>
<comment type="caution">
    <text evidence="1">The sequence shown here is derived from an EMBL/GenBank/DDBJ whole genome shotgun (WGS) entry which is preliminary data.</text>
</comment>
<protein>
    <submittedName>
        <fullName evidence="1">Uncharacterized protein</fullName>
    </submittedName>
</protein>
<dbReference type="EMBL" id="MPTO01000051">
    <property type="protein sequence ID" value="OME10145.1"/>
    <property type="molecule type" value="Genomic_DNA"/>
</dbReference>
<name>A0AB36J5B5_9BACL</name>
<gene>
    <name evidence="1" type="ORF">BSK47_31215</name>
</gene>
<evidence type="ECO:0000313" key="2">
    <source>
        <dbReference type="Proteomes" id="UP000187323"/>
    </source>
</evidence>
<evidence type="ECO:0000313" key="1">
    <source>
        <dbReference type="EMBL" id="OME10145.1"/>
    </source>
</evidence>
<organism evidence="1 2">
    <name type="scientific">Paenibacillus odorifer</name>
    <dbReference type="NCBI Taxonomy" id="189426"/>
    <lineage>
        <taxon>Bacteria</taxon>
        <taxon>Bacillati</taxon>
        <taxon>Bacillota</taxon>
        <taxon>Bacilli</taxon>
        <taxon>Bacillales</taxon>
        <taxon>Paenibacillaceae</taxon>
        <taxon>Paenibacillus</taxon>
    </lineage>
</organism>
<sequence>MAKTKRMKQKDPPQQPEKCVGCIWGRWEGTAQFCSRVKCQRDKPQSPKYLEKYQVVNACQGISQFTDEYLRRLAKKIDWPD</sequence>
<accession>A0AB36J5B5</accession>
<reference evidence="1 2" key="1">
    <citation type="submission" date="2016-10" db="EMBL/GenBank/DDBJ databases">
        <title>Paenibacillus species isolates.</title>
        <authorList>
            <person name="Beno S.M."/>
        </authorList>
    </citation>
    <scope>NUCLEOTIDE SEQUENCE [LARGE SCALE GENOMIC DNA]</scope>
    <source>
        <strain evidence="1 2">FSL H7-0918</strain>
    </source>
</reference>
<dbReference type="AlphaFoldDB" id="A0AB36J5B5"/>
<proteinExistence type="predicted"/>